<proteinExistence type="predicted"/>
<evidence type="ECO:0000313" key="5">
    <source>
        <dbReference type="EMBL" id="RDX45620.1"/>
    </source>
</evidence>
<protein>
    <submittedName>
        <fullName evidence="5">DUF1793-domain-containing protein</fullName>
    </submittedName>
</protein>
<dbReference type="EMBL" id="KZ857435">
    <property type="protein sequence ID" value="RDX45620.1"/>
    <property type="molecule type" value="Genomic_DNA"/>
</dbReference>
<dbReference type="PANTHER" id="PTHR31987:SF1">
    <property type="entry name" value="GLUTAMINASE A"/>
    <property type="match status" value="1"/>
</dbReference>
<dbReference type="GO" id="GO:0005975">
    <property type="term" value="P:carbohydrate metabolic process"/>
    <property type="evidence" value="ECO:0007669"/>
    <property type="project" value="InterPro"/>
</dbReference>
<reference evidence="5 6" key="1">
    <citation type="journal article" date="2018" name="Biotechnol. Biofuels">
        <title>Integrative visual omics of the white-rot fungus Polyporus brumalis exposes the biotechnological potential of its oxidative enzymes for delignifying raw plant biomass.</title>
        <authorList>
            <person name="Miyauchi S."/>
            <person name="Rancon A."/>
            <person name="Drula E."/>
            <person name="Hage H."/>
            <person name="Chaduli D."/>
            <person name="Favel A."/>
            <person name="Grisel S."/>
            <person name="Henrissat B."/>
            <person name="Herpoel-Gimbert I."/>
            <person name="Ruiz-Duenas F.J."/>
            <person name="Chevret D."/>
            <person name="Hainaut M."/>
            <person name="Lin J."/>
            <person name="Wang M."/>
            <person name="Pangilinan J."/>
            <person name="Lipzen A."/>
            <person name="Lesage-Meessen L."/>
            <person name="Navarro D."/>
            <person name="Riley R."/>
            <person name="Grigoriev I.V."/>
            <person name="Zhou S."/>
            <person name="Raouche S."/>
            <person name="Rosso M.N."/>
        </authorList>
    </citation>
    <scope>NUCLEOTIDE SEQUENCE [LARGE SCALE GENOMIC DNA]</scope>
    <source>
        <strain evidence="5 6">BRFM 1820</strain>
    </source>
</reference>
<name>A0A371CZ98_9APHY</name>
<evidence type="ECO:0000259" key="4">
    <source>
        <dbReference type="Pfam" id="PF17168"/>
    </source>
</evidence>
<dbReference type="AlphaFoldDB" id="A0A371CZ98"/>
<feature type="domain" description="Glutaminase A N-terminal" evidence="4">
    <location>
        <begin position="107"/>
        <end position="337"/>
    </location>
</feature>
<dbReference type="Pfam" id="PF17168">
    <property type="entry name" value="DUF5127"/>
    <property type="match status" value="1"/>
</dbReference>
<evidence type="ECO:0000256" key="2">
    <source>
        <dbReference type="SAM" id="SignalP"/>
    </source>
</evidence>
<feature type="region of interest" description="Disordered" evidence="1">
    <location>
        <begin position="701"/>
        <end position="734"/>
    </location>
</feature>
<evidence type="ECO:0000259" key="3">
    <source>
        <dbReference type="Pfam" id="PF16335"/>
    </source>
</evidence>
<organism evidence="5 6">
    <name type="scientific">Lentinus brumalis</name>
    <dbReference type="NCBI Taxonomy" id="2498619"/>
    <lineage>
        <taxon>Eukaryota</taxon>
        <taxon>Fungi</taxon>
        <taxon>Dikarya</taxon>
        <taxon>Basidiomycota</taxon>
        <taxon>Agaricomycotina</taxon>
        <taxon>Agaricomycetes</taxon>
        <taxon>Polyporales</taxon>
        <taxon>Polyporaceae</taxon>
        <taxon>Lentinus</taxon>
    </lineage>
</organism>
<keyword evidence="6" id="KW-1185">Reference proteome</keyword>
<feature type="chain" id="PRO_5016736664" evidence="2">
    <location>
        <begin position="21"/>
        <end position="758"/>
    </location>
</feature>
<evidence type="ECO:0000256" key="1">
    <source>
        <dbReference type="SAM" id="MobiDB-lite"/>
    </source>
</evidence>
<evidence type="ECO:0000313" key="6">
    <source>
        <dbReference type="Proteomes" id="UP000256964"/>
    </source>
</evidence>
<dbReference type="InterPro" id="IPR052743">
    <property type="entry name" value="Glutaminase_GtaA"/>
</dbReference>
<feature type="domain" description="Glutaminase A central" evidence="3">
    <location>
        <begin position="342"/>
        <end position="693"/>
    </location>
</feature>
<gene>
    <name evidence="5" type="ORF">OH76DRAFT_1533096</name>
</gene>
<dbReference type="Pfam" id="PF16335">
    <property type="entry name" value="GtaA_6_Hairpin"/>
    <property type="match status" value="1"/>
</dbReference>
<dbReference type="InterPro" id="IPR033433">
    <property type="entry name" value="GtaA_N"/>
</dbReference>
<dbReference type="SUPFAM" id="SSF48208">
    <property type="entry name" value="Six-hairpin glycosidases"/>
    <property type="match status" value="1"/>
</dbReference>
<feature type="signal peptide" evidence="2">
    <location>
        <begin position="1"/>
        <end position="20"/>
    </location>
</feature>
<accession>A0A371CZ98</accession>
<dbReference type="InterPro" id="IPR032514">
    <property type="entry name" value="GtaA_central"/>
</dbReference>
<keyword evidence="2" id="KW-0732">Signal</keyword>
<dbReference type="PANTHER" id="PTHR31987">
    <property type="entry name" value="GLUTAMINASE A-RELATED"/>
    <property type="match status" value="1"/>
</dbReference>
<dbReference type="Proteomes" id="UP000256964">
    <property type="component" value="Unassembled WGS sequence"/>
</dbReference>
<sequence length="758" mass="81156">MYFSSFLALLLSFFISPILGAVTWSATPFNPPSVPLAVRSPYLSAWLAQGAGTALNADWPTFWTGSIVGWAGYAKVDGVAYNWMGNPAVPNVTVTKATQKSLQFTSTQSVFVMTAGPVDITITFLSPIEPTDLVNQSLPLSYYAISAAANDGKSHSVQVYADISAEWVSGDNNLLVNWSTSTGDVLTHAVQLANQTGFTEINDRIQQGAAYHSTLGTPGTTYQTGQDIVVRAQFINNGTLANTQDINFRAVSNNWPVFAFAHDLGTVSSASDPVVFSVGHARDPVLQYVIVNNAIQNRSSYFWTRYASIGDAISAFLKDYSNALARANAFDAQVEADAKKVSDDYASIVALSIRQGFGATEITVSKNSDGSFDTSNALTFMKEISSSGNVNTVDVIFPSWPLFLYTSPEIGKQLLLPLLEYQMSGQYPNKWCTHDMGPHYPNATGHNDGKDEPMPVEESGNMIIMALSYTQKTKDLSLIKTYFELLDQWTQFLISDSLIPANQLSTDDFAGSLPNQTNLAIKGIVGIKAMSQIALLVGDNGRASNYSSIADTYAKQWQSLAVSSDGSHLTLSYGDSGSWGLAYNLYADKLLGLNVFPSSIYALQTSWYSSRNNPFGVPLDTRHTYTKSDWQIWTAGIATSNSVRDQFVSAVKAYAADAKNKVPLGDLYESKDGTWVPNTGRARPVVGGHLALLALQSAPTSVASPTGTPTGSSGSAGSSPTTVTSSGINPGSTNGAHRGGDVLFNVLGALAVCIGLSR</sequence>
<dbReference type="OrthoDB" id="3918848at2759"/>
<dbReference type="STRING" id="139420.A0A371CZ98"/>
<dbReference type="InterPro" id="IPR008928">
    <property type="entry name" value="6-hairpin_glycosidase_sf"/>
</dbReference>
<feature type="compositionally biased region" description="Low complexity" evidence="1">
    <location>
        <begin position="701"/>
        <end position="727"/>
    </location>
</feature>